<feature type="transmembrane region" description="Helical" evidence="1">
    <location>
        <begin position="71"/>
        <end position="97"/>
    </location>
</feature>
<feature type="transmembrane region" description="Helical" evidence="1">
    <location>
        <begin position="42"/>
        <end position="59"/>
    </location>
</feature>
<sequence length="138" mass="16032">MFFLTPGFLSLLLNICFANSLLYIFFSTSFFPSIAVDFHFYYYLPSYFFLISFSSSLSTSTSSKAFSRYKLWYKVSSSIPSSILLASDVFFYITIFSFLCNKFNLRGLFSHLLSGILIVYLKSNYSDYHWYKSALVAF</sequence>
<feature type="transmembrane region" description="Helical" evidence="1">
    <location>
        <begin position="103"/>
        <end position="121"/>
    </location>
</feature>
<dbReference type="AlphaFoldDB" id="A0A8D8Z5G0"/>
<protein>
    <submittedName>
        <fullName evidence="2">Uncharacterized protein</fullName>
    </submittedName>
</protein>
<name>A0A8D8Z5G0_9HEMI</name>
<keyword evidence="1" id="KW-0472">Membrane</keyword>
<keyword evidence="1" id="KW-1133">Transmembrane helix</keyword>
<evidence type="ECO:0000313" key="2">
    <source>
        <dbReference type="EMBL" id="CAG6740047.1"/>
    </source>
</evidence>
<organism evidence="2">
    <name type="scientific">Cacopsylla melanoneura</name>
    <dbReference type="NCBI Taxonomy" id="428564"/>
    <lineage>
        <taxon>Eukaryota</taxon>
        <taxon>Metazoa</taxon>
        <taxon>Ecdysozoa</taxon>
        <taxon>Arthropoda</taxon>
        <taxon>Hexapoda</taxon>
        <taxon>Insecta</taxon>
        <taxon>Pterygota</taxon>
        <taxon>Neoptera</taxon>
        <taxon>Paraneoptera</taxon>
        <taxon>Hemiptera</taxon>
        <taxon>Sternorrhyncha</taxon>
        <taxon>Psylloidea</taxon>
        <taxon>Psyllidae</taxon>
        <taxon>Psyllinae</taxon>
        <taxon>Cacopsylla</taxon>
    </lineage>
</organism>
<evidence type="ECO:0000256" key="1">
    <source>
        <dbReference type="SAM" id="Phobius"/>
    </source>
</evidence>
<accession>A0A8D8Z5G0</accession>
<keyword evidence="1" id="KW-0812">Transmembrane</keyword>
<dbReference type="EMBL" id="HBUF01416873">
    <property type="protein sequence ID" value="CAG6740047.1"/>
    <property type="molecule type" value="Transcribed_RNA"/>
</dbReference>
<reference evidence="2" key="1">
    <citation type="submission" date="2021-05" db="EMBL/GenBank/DDBJ databases">
        <authorList>
            <person name="Alioto T."/>
            <person name="Alioto T."/>
            <person name="Gomez Garrido J."/>
        </authorList>
    </citation>
    <scope>NUCLEOTIDE SEQUENCE</scope>
</reference>
<proteinExistence type="predicted"/>